<keyword evidence="6" id="KW-1185">Reference proteome</keyword>
<proteinExistence type="predicted"/>
<feature type="non-terminal residue" evidence="5">
    <location>
        <position position="801"/>
    </location>
</feature>
<dbReference type="Proteomes" id="UP000528411">
    <property type="component" value="Unassembled WGS sequence"/>
</dbReference>
<evidence type="ECO:0000313" key="5">
    <source>
        <dbReference type="EMBL" id="NXS45435.1"/>
    </source>
</evidence>
<dbReference type="Pfam" id="PF23210">
    <property type="entry name" value="HEAT_Maestro_2"/>
    <property type="match status" value="1"/>
</dbReference>
<keyword evidence="1" id="KW-0677">Repeat</keyword>
<feature type="non-terminal residue" evidence="5">
    <location>
        <position position="1"/>
    </location>
</feature>
<protein>
    <submittedName>
        <fullName evidence="5">MROH7 protein</fullName>
    </submittedName>
</protein>
<dbReference type="InterPro" id="IPR016024">
    <property type="entry name" value="ARM-type_fold"/>
</dbReference>
<organism evidence="5 6">
    <name type="scientific">Balaeniceps rex</name>
    <name type="common">Shoebill</name>
    <dbReference type="NCBI Taxonomy" id="33584"/>
    <lineage>
        <taxon>Eukaryota</taxon>
        <taxon>Metazoa</taxon>
        <taxon>Chordata</taxon>
        <taxon>Craniata</taxon>
        <taxon>Vertebrata</taxon>
        <taxon>Euteleostomi</taxon>
        <taxon>Archelosauria</taxon>
        <taxon>Archosauria</taxon>
        <taxon>Dinosauria</taxon>
        <taxon>Saurischia</taxon>
        <taxon>Theropoda</taxon>
        <taxon>Coelurosauria</taxon>
        <taxon>Aves</taxon>
        <taxon>Neognathae</taxon>
        <taxon>Neoaves</taxon>
        <taxon>Aequornithes</taxon>
        <taxon>Pelecaniformes</taxon>
        <taxon>Balaenicipitidae</taxon>
        <taxon>Balaeniceps</taxon>
    </lineage>
</organism>
<dbReference type="OrthoDB" id="9421177at2759"/>
<dbReference type="EMBL" id="VYZW01036300">
    <property type="protein sequence ID" value="NXS45435.1"/>
    <property type="molecule type" value="Genomic_DNA"/>
</dbReference>
<reference evidence="5 6" key="1">
    <citation type="submission" date="2019-09" db="EMBL/GenBank/DDBJ databases">
        <title>Bird 10,000 Genomes (B10K) Project - Family phase.</title>
        <authorList>
            <person name="Zhang G."/>
        </authorList>
    </citation>
    <scope>NUCLEOTIDE SEQUENCE [LARGE SCALE GENOMIC DNA]</scope>
    <source>
        <strain evidence="5">B10K-DU-012-56</strain>
    </source>
</reference>
<dbReference type="InterPro" id="IPR048465">
    <property type="entry name" value="Maestro-like_HEAT"/>
</dbReference>
<evidence type="ECO:0000313" key="6">
    <source>
        <dbReference type="Proteomes" id="UP000528411"/>
    </source>
</evidence>
<accession>A0A7L2UIB8</accession>
<name>A0A7L2UIB8_BALRX</name>
<feature type="domain" description="Maestro-like HEAT-repeats" evidence="2">
    <location>
        <begin position="183"/>
        <end position="403"/>
    </location>
</feature>
<dbReference type="PANTHER" id="PTHR23120">
    <property type="entry name" value="MAESTRO-RELATED HEAT DOMAIN-CONTAINING"/>
    <property type="match status" value="1"/>
</dbReference>
<evidence type="ECO:0000259" key="2">
    <source>
        <dbReference type="Pfam" id="PF21047"/>
    </source>
</evidence>
<dbReference type="InterPro" id="IPR055406">
    <property type="entry name" value="HEAT_Maestro"/>
</dbReference>
<dbReference type="InterPro" id="IPR055408">
    <property type="entry name" value="HEAT_MROH2B-like"/>
</dbReference>
<dbReference type="SUPFAM" id="SSF48371">
    <property type="entry name" value="ARM repeat"/>
    <property type="match status" value="1"/>
</dbReference>
<dbReference type="PANTHER" id="PTHR23120:SF42">
    <property type="entry name" value="MAESTRO HEAT-LIKE REPEAT FAMILY MEMBER 3"/>
    <property type="match status" value="1"/>
</dbReference>
<evidence type="ECO:0000259" key="4">
    <source>
        <dbReference type="Pfam" id="PF23227"/>
    </source>
</evidence>
<feature type="domain" description="Maestro/Maestro-like HEAT-repeats" evidence="4">
    <location>
        <begin position="607"/>
        <end position="801"/>
    </location>
</feature>
<comment type="caution">
    <text evidence="5">The sequence shown here is derived from an EMBL/GenBank/DDBJ whole genome shotgun (WGS) entry which is preliminary data.</text>
</comment>
<evidence type="ECO:0000259" key="3">
    <source>
        <dbReference type="Pfam" id="PF23210"/>
    </source>
</evidence>
<dbReference type="Pfam" id="PF21047">
    <property type="entry name" value="HEAT_Maestro"/>
    <property type="match status" value="1"/>
</dbReference>
<sequence>CLSICPLPGWQQETQKLRFLTSVCTICGTTRADSIVWDMLYFCQLEVVETIEVLLQEEPTDRLDTAVRQQAMLAITSMSRAGLFLEEKRSSVLHACFCSTFHLPPQEDTQGPEASLYSKTLAAMDSMLQVLVCSAGTLGTLELQNILQLLLPFTSSQTAAVQERAMARIARLASFITTYPLLQVCPCFAQATILRHQCSKTHQFVMLGRLVGHLTLCCTCKDKGTRHEAAEALHHLHTFILQQRSRWPWLRDTGQIQLQEGRPMRQSWKLSRNSRASKIFLMFMKYLQPSDQADIILMAIKSLRAPSTYSISMAAHMVDVLVAAPAFQPAQVLNIVWAIYRNLPSITEVVALNSLDRAMLVLTGKYPSDVVTSLLQCSPTCTRIAVAMWKVMLSEPQAAQKVLRELLSLLMNQSLRKTSTSTKDNPRILSLAAARTISEILLQSTCLQEVKVIFPQLFLALLFQVSFTTELTLQEVHIFWREHQQDLLTPIRSAVQSIRVLLCSMGFESQVLAIEEQGGWDALLSTQTHLMGVCVVAWEMMKTPRPLCSTIFCHLAELLSVEDPTWEMIAMVFLVEMLDCADLNKELDRALEIFPMYLRSQCLGMPSLVLRGILRLTKRPDMARKTLDLLPYVMEQLQGADSDASAMALPVFSDMFQLLEGKMPSLTALALADKLQSLFNHESDTMRELSIRLFQDMMGLVVRADKKKMKKKVWDSLLPLFFHLHDQDKNVAKASQEALCSAGRFLKWGQLVQLAKTAQTWRISGCLLARDRSRTKDYLRQSQLYLQSLQEPLRQEAVRFI</sequence>
<feature type="domain" description="MROH2B-like HEAT-repeats" evidence="3">
    <location>
        <begin position="11"/>
        <end position="132"/>
    </location>
</feature>
<dbReference type="InterPro" id="IPR045206">
    <property type="entry name" value="Maestro_heat-like_prot"/>
</dbReference>
<dbReference type="Pfam" id="PF23227">
    <property type="entry name" value="HEAT_MROH2B_C"/>
    <property type="match status" value="1"/>
</dbReference>
<dbReference type="AlphaFoldDB" id="A0A7L2UIB8"/>
<evidence type="ECO:0000256" key="1">
    <source>
        <dbReference type="ARBA" id="ARBA00022737"/>
    </source>
</evidence>
<gene>
    <name evidence="5" type="primary">Mroh7</name>
    <name evidence="5" type="ORF">BALREX_R10122</name>
</gene>
<dbReference type="GO" id="GO:0005737">
    <property type="term" value="C:cytoplasm"/>
    <property type="evidence" value="ECO:0007669"/>
    <property type="project" value="TreeGrafter"/>
</dbReference>